<comment type="caution">
    <text evidence="1">The sequence shown here is derived from an EMBL/GenBank/DDBJ whole genome shotgun (WGS) entry which is preliminary data.</text>
</comment>
<protein>
    <submittedName>
        <fullName evidence="1">Uncharacterized protein</fullName>
    </submittedName>
</protein>
<evidence type="ECO:0000313" key="1">
    <source>
        <dbReference type="EMBL" id="MCU6800773.1"/>
    </source>
</evidence>
<reference evidence="1 2" key="1">
    <citation type="journal article" date="2021" name="ISME Commun">
        <title>Automated analysis of genomic sequences facilitates high-throughput and comprehensive description of bacteria.</title>
        <authorList>
            <person name="Hitch T.C.A."/>
        </authorList>
    </citation>
    <scope>NUCLEOTIDE SEQUENCE [LARGE SCALE GENOMIC DNA]</scope>
    <source>
        <strain evidence="2">f_CCE</strain>
    </source>
</reference>
<proteinExistence type="predicted"/>
<dbReference type="RefSeq" id="WP_158359521.1">
    <property type="nucleotide sequence ID" value="NZ_JAOQJF010000029.1"/>
</dbReference>
<organism evidence="1 2">
    <name type="scientific">Alitiscatomonas aceti</name>
    <dbReference type="NCBI Taxonomy" id="2981724"/>
    <lineage>
        <taxon>Bacteria</taxon>
        <taxon>Bacillati</taxon>
        <taxon>Bacillota</taxon>
        <taxon>Clostridia</taxon>
        <taxon>Lachnospirales</taxon>
        <taxon>Lachnospiraceae</taxon>
        <taxon>Alitiscatomonas</taxon>
    </lineage>
</organism>
<sequence length="217" mass="24359">MGLNENVIKVHIAVFFEESPDAFKLALALKETFSTMFPNDPQMIPLPPEAPADAPRCVFQNAEGSANLTFGLNRMDLDNLLKVGSPWRNHIEVIELAFIAICKACEIKIKRLGIVVQTLADDILIQNVNNKIDINNFSESDEKSIAWVVHEKVCDSLKFNVNTNIQINYKNPESNGILTFDVNTSVNSCLPKEDTELVKIIGLLLDRIEEKMKDVFN</sequence>
<gene>
    <name evidence="1" type="ORF">OCV69_12670</name>
</gene>
<accession>A0ABT2V1L1</accession>
<name>A0ABT2V1L1_9FIRM</name>
<dbReference type="EMBL" id="JAOQJF010000029">
    <property type="protein sequence ID" value="MCU6800773.1"/>
    <property type="molecule type" value="Genomic_DNA"/>
</dbReference>
<keyword evidence="2" id="KW-1185">Reference proteome</keyword>
<evidence type="ECO:0000313" key="2">
    <source>
        <dbReference type="Proteomes" id="UP001652395"/>
    </source>
</evidence>
<dbReference type="Proteomes" id="UP001652395">
    <property type="component" value="Unassembled WGS sequence"/>
</dbReference>